<gene>
    <name evidence="1" type="ORF">CVT25_004725</name>
</gene>
<dbReference type="PANTHER" id="PTHR10909:SF382">
    <property type="entry name" value="ACYL-COENZYME A OXIDASE"/>
    <property type="match status" value="1"/>
</dbReference>
<dbReference type="GO" id="GO:0005504">
    <property type="term" value="F:fatty acid binding"/>
    <property type="evidence" value="ECO:0007669"/>
    <property type="project" value="TreeGrafter"/>
</dbReference>
<dbReference type="InterPro" id="IPR046373">
    <property type="entry name" value="Acyl-CoA_Oxase/DH_mid-dom_sf"/>
</dbReference>
<keyword evidence="2" id="KW-1185">Reference proteome</keyword>
<evidence type="ECO:0000313" key="2">
    <source>
        <dbReference type="Proteomes" id="UP000283269"/>
    </source>
</evidence>
<dbReference type="PANTHER" id="PTHR10909">
    <property type="entry name" value="ELECTRON TRANSPORT OXIDOREDUCTASE"/>
    <property type="match status" value="1"/>
</dbReference>
<dbReference type="InParanoid" id="A0A409XRQ5"/>
<comment type="caution">
    <text evidence="1">The sequence shown here is derived from an EMBL/GenBank/DDBJ whole genome shotgun (WGS) entry which is preliminary data.</text>
</comment>
<dbReference type="Proteomes" id="UP000283269">
    <property type="component" value="Unassembled WGS sequence"/>
</dbReference>
<dbReference type="Gene3D" id="1.20.140.10">
    <property type="entry name" value="Butyryl-CoA Dehydrogenase, subunit A, domain 3"/>
    <property type="match status" value="1"/>
</dbReference>
<evidence type="ECO:0008006" key="3">
    <source>
        <dbReference type="Google" id="ProtNLM"/>
    </source>
</evidence>
<accession>A0A409XRQ5</accession>
<evidence type="ECO:0000313" key="1">
    <source>
        <dbReference type="EMBL" id="PPQ93408.1"/>
    </source>
</evidence>
<dbReference type="InterPro" id="IPR012258">
    <property type="entry name" value="Acyl-CoA_oxidase"/>
</dbReference>
<dbReference type="InterPro" id="IPR009100">
    <property type="entry name" value="AcylCoA_DH/oxidase_NM_dom_sf"/>
</dbReference>
<dbReference type="InterPro" id="IPR036250">
    <property type="entry name" value="AcylCo_DH-like_C"/>
</dbReference>
<dbReference type="OrthoDB" id="538336at2759"/>
<protein>
    <recommendedName>
        <fullName evidence="3">Acyl-CoA dehydrogenase NM domain-like protein</fullName>
    </recommendedName>
</protein>
<dbReference type="GO" id="GO:0055088">
    <property type="term" value="P:lipid homeostasis"/>
    <property type="evidence" value="ECO:0007669"/>
    <property type="project" value="TreeGrafter"/>
</dbReference>
<dbReference type="EMBL" id="NHYD01000757">
    <property type="protein sequence ID" value="PPQ93408.1"/>
    <property type="molecule type" value="Genomic_DNA"/>
</dbReference>
<dbReference type="GO" id="GO:0005777">
    <property type="term" value="C:peroxisome"/>
    <property type="evidence" value="ECO:0007669"/>
    <property type="project" value="InterPro"/>
</dbReference>
<proteinExistence type="predicted"/>
<dbReference type="STRING" id="93625.A0A409XRQ5"/>
<dbReference type="GO" id="GO:0033540">
    <property type="term" value="P:fatty acid beta-oxidation using acyl-CoA oxidase"/>
    <property type="evidence" value="ECO:0007669"/>
    <property type="project" value="TreeGrafter"/>
</dbReference>
<organism evidence="1 2">
    <name type="scientific">Psilocybe cyanescens</name>
    <dbReference type="NCBI Taxonomy" id="93625"/>
    <lineage>
        <taxon>Eukaryota</taxon>
        <taxon>Fungi</taxon>
        <taxon>Dikarya</taxon>
        <taxon>Basidiomycota</taxon>
        <taxon>Agaricomycotina</taxon>
        <taxon>Agaricomycetes</taxon>
        <taxon>Agaricomycetidae</taxon>
        <taxon>Agaricales</taxon>
        <taxon>Agaricineae</taxon>
        <taxon>Strophariaceae</taxon>
        <taxon>Psilocybe</taxon>
    </lineage>
</organism>
<name>A0A409XRQ5_PSICY</name>
<dbReference type="GO" id="GO:0003997">
    <property type="term" value="F:acyl-CoA oxidase activity"/>
    <property type="evidence" value="ECO:0007669"/>
    <property type="project" value="InterPro"/>
</dbReference>
<reference evidence="1 2" key="1">
    <citation type="journal article" date="2018" name="Evol. Lett.">
        <title>Horizontal gene cluster transfer increased hallucinogenic mushroom diversity.</title>
        <authorList>
            <person name="Reynolds H.T."/>
            <person name="Vijayakumar V."/>
            <person name="Gluck-Thaler E."/>
            <person name="Korotkin H.B."/>
            <person name="Matheny P.B."/>
            <person name="Slot J.C."/>
        </authorList>
    </citation>
    <scope>NUCLEOTIDE SEQUENCE [LARGE SCALE GENOMIC DNA]</scope>
    <source>
        <strain evidence="1 2">2631</strain>
    </source>
</reference>
<dbReference type="SUPFAM" id="SSF56645">
    <property type="entry name" value="Acyl-CoA dehydrogenase NM domain-like"/>
    <property type="match status" value="1"/>
</dbReference>
<dbReference type="SUPFAM" id="SSF47203">
    <property type="entry name" value="Acyl-CoA dehydrogenase C-terminal domain-like"/>
    <property type="match status" value="1"/>
</dbReference>
<sequence>MRTSSQLAQSPLWRIAPDTLNFDQRIALTYERVKSIVKTYRLTREDLVTVSPRYWEFQYDCSAGTLVTIHYNLCGGTLSMYAGEREDVAQVLEKLLSFELSGQYCLTELGHGIDVRNMETTATLLPSGEFDLHTPTPAAAKYMPPTAPCGTPVVSVVFARLIVNEQDHGIKPFLVYLSDGVRMNPGISCKILPPRGGSRPIKHALTYFNHVRLPAEALLGSPDKPTDVRAAFFTTIYRILVGALSMGALCLSVMRMSSYIGGQYSLRRKVTDTVTGRPRPIIAFSTQYQPVLTALSQTFVMEKLANHCHELFITKTELYEKHFIAAVFKTTISRFAQAIPLILSERCGVQGLYEANQLSVLHADIRGAVIAEGDVLAISIREPFRPLCILGPLLMCLWSGFAIEVLLGTRVPPKHDDVNSLLSRHEISVIKNLQDNLLSTVSSSRDPTIAGRLLPACQPLLEAIGHRMAYEVAVKAGLDQEIIDLFLASVIKLDQAWYSENAGITRDQQSKMEADAAERLLPRLDEFLEALNTKEFITAPIASDESWNQFVDSLETLDHFSHGRSPVSELARVSAHL</sequence>
<dbReference type="Gene3D" id="2.40.110.10">
    <property type="entry name" value="Butyryl-CoA Dehydrogenase, subunit A, domain 2"/>
    <property type="match status" value="1"/>
</dbReference>
<dbReference type="AlphaFoldDB" id="A0A409XRQ5"/>
<dbReference type="GO" id="GO:0071949">
    <property type="term" value="F:FAD binding"/>
    <property type="evidence" value="ECO:0007669"/>
    <property type="project" value="InterPro"/>
</dbReference>